<protein>
    <submittedName>
        <fullName evidence="2">Uncharacterized protein</fullName>
    </submittedName>
</protein>
<feature type="region of interest" description="Disordered" evidence="1">
    <location>
        <begin position="148"/>
        <end position="178"/>
    </location>
</feature>
<feature type="region of interest" description="Disordered" evidence="1">
    <location>
        <begin position="86"/>
        <end position="117"/>
    </location>
</feature>
<name>I0IHT8_PHYMF</name>
<gene>
    <name evidence="2" type="ordered locus">PSMK_26670</name>
</gene>
<organism evidence="2 3">
    <name type="scientific">Phycisphaera mikurensis (strain NBRC 102666 / KCTC 22515 / FYK2301M01)</name>
    <dbReference type="NCBI Taxonomy" id="1142394"/>
    <lineage>
        <taxon>Bacteria</taxon>
        <taxon>Pseudomonadati</taxon>
        <taxon>Planctomycetota</taxon>
        <taxon>Phycisphaerae</taxon>
        <taxon>Phycisphaerales</taxon>
        <taxon>Phycisphaeraceae</taxon>
        <taxon>Phycisphaera</taxon>
    </lineage>
</organism>
<proteinExistence type="predicted"/>
<evidence type="ECO:0000256" key="1">
    <source>
        <dbReference type="SAM" id="MobiDB-lite"/>
    </source>
</evidence>
<dbReference type="KEGG" id="phm:PSMK_26670"/>
<accession>I0IHT8</accession>
<keyword evidence="3" id="KW-1185">Reference proteome</keyword>
<dbReference type="EMBL" id="AP012338">
    <property type="protein sequence ID" value="BAM04826.1"/>
    <property type="molecule type" value="Genomic_DNA"/>
</dbReference>
<reference evidence="2 3" key="1">
    <citation type="submission" date="2012-02" db="EMBL/GenBank/DDBJ databases">
        <title>Complete genome sequence of Phycisphaera mikurensis NBRC 102666.</title>
        <authorList>
            <person name="Ankai A."/>
            <person name="Hosoyama A."/>
            <person name="Terui Y."/>
            <person name="Sekine M."/>
            <person name="Fukai R."/>
            <person name="Kato Y."/>
            <person name="Nakamura S."/>
            <person name="Yamada-Narita S."/>
            <person name="Kawakoshi A."/>
            <person name="Fukunaga Y."/>
            <person name="Yamazaki S."/>
            <person name="Fujita N."/>
        </authorList>
    </citation>
    <scope>NUCLEOTIDE SEQUENCE [LARGE SCALE GENOMIC DNA]</scope>
    <source>
        <strain evidence="3">NBRC 102666 / KCTC 22515 / FYK2301M01</strain>
    </source>
</reference>
<evidence type="ECO:0000313" key="2">
    <source>
        <dbReference type="EMBL" id="BAM04826.1"/>
    </source>
</evidence>
<dbReference type="Proteomes" id="UP000007881">
    <property type="component" value="Chromosome"/>
</dbReference>
<evidence type="ECO:0000313" key="3">
    <source>
        <dbReference type="Proteomes" id="UP000007881"/>
    </source>
</evidence>
<dbReference type="HOGENOM" id="CLU_1509259_0_0_0"/>
<dbReference type="AlphaFoldDB" id="I0IHT8"/>
<sequence>MVGLHNQIPVFSLGLRRGPRGSLAGSGCDAVGGRCRAGAAAREPRMLGGYPYPAGRKPAVGFGAEALRAPQLSRDLATRWRPRACGVQASSSGRPAAATAGAGVLPGPGIRPRCSASRGKGRCRIFRRVSRYPVPSAPIFPMVAVAREAFPPPPDPSSAAARRPRVPLPRGRKSDSFG</sequence>
<dbReference type="STRING" id="1142394.PSMK_26670"/>